<keyword evidence="8" id="KW-0732">Signal</keyword>
<dbReference type="SUPFAM" id="SSF55874">
    <property type="entry name" value="ATPase domain of HSP90 chaperone/DNA topoisomerase II/histidine kinase"/>
    <property type="match status" value="1"/>
</dbReference>
<dbReference type="RefSeq" id="WP_315648158.1">
    <property type="nucleotide sequence ID" value="NZ_JAVXZY010000001.1"/>
</dbReference>
<evidence type="ECO:0000259" key="9">
    <source>
        <dbReference type="PROSITE" id="PS50109"/>
    </source>
</evidence>
<evidence type="ECO:0000256" key="5">
    <source>
        <dbReference type="ARBA" id="ARBA00022777"/>
    </source>
</evidence>
<dbReference type="InterPro" id="IPR036890">
    <property type="entry name" value="HATPase_C_sf"/>
</dbReference>
<proteinExistence type="predicted"/>
<dbReference type="PANTHER" id="PTHR43047">
    <property type="entry name" value="TWO-COMPONENT HISTIDINE PROTEIN KINASE"/>
    <property type="match status" value="1"/>
</dbReference>
<dbReference type="EMBL" id="JAVXZY010000001">
    <property type="protein sequence ID" value="MDT8997901.1"/>
    <property type="molecule type" value="Genomic_DNA"/>
</dbReference>
<dbReference type="PRINTS" id="PR00344">
    <property type="entry name" value="BCTRLSENSOR"/>
</dbReference>
<sequence>MVKLLGRLLPALLAFYGLGPMAMAQAPLATNTPACEISAELERLSLRGCSEDSVAPPLLKPFTANATPHRLLIRLQVRGSAGADTVNGLLSLGVPDAFELRGWLIDAAGHRQALPELDEQSHYRDRPVASPRLYLPLALPPGAQAIELHYRIQGQGRLQPQWLSRAAMEADGTADDVINGAITGIMLTLFGVVMVYRYVGGSSAYIAYAALLLSELLILVQAEGYGFAFFWPDAPRWNAAAPPAFTTLVMAFHALFAVTFLQLRQRYPRLYRAHQLGLVLLALNLLQWGHESMAGALVLWTLAYSALALSTGWRAALDRVPGAPLYLLGASALIVFGFLLFLLGVIGLNPFPAINFFHYPKFALLLEAGFFSAALINRVRQHQEQLAEARVRRLAETEELLRAEAERRAALEQAQQQSLQLASASHDISQPLASLRFAITALKASSAPGGAAQPIALHLDRTLSYAETLLKDIISETRDTLPAQPERVPLGALFEQLAAEHRAQAEARGLRLRVARCGASVDGSALILARILNNLLSNALRYTPSHGGRGQVLLGARRRAGGIELQVLDTGPGLLPTQLQTLMQPFRQGEQAASQGFGLGLFIVKSLCEQGGFRFSVRSELNRGSCFAVFIPSNSPVVN</sequence>
<feature type="transmembrane region" description="Helical" evidence="7">
    <location>
        <begin position="206"/>
        <end position="231"/>
    </location>
</feature>
<dbReference type="Proteomes" id="UP001246372">
    <property type="component" value="Unassembled WGS sequence"/>
</dbReference>
<feature type="transmembrane region" description="Helical" evidence="7">
    <location>
        <begin position="177"/>
        <end position="199"/>
    </location>
</feature>
<comment type="catalytic activity">
    <reaction evidence="1">
        <text>ATP + protein L-histidine = ADP + protein N-phospho-L-histidine.</text>
        <dbReference type="EC" id="2.7.13.3"/>
    </reaction>
</comment>
<feature type="signal peptide" evidence="8">
    <location>
        <begin position="1"/>
        <end position="24"/>
    </location>
</feature>
<dbReference type="SMART" id="SM00387">
    <property type="entry name" value="HATPase_c"/>
    <property type="match status" value="1"/>
</dbReference>
<keyword evidence="6" id="KW-0175">Coiled coil</keyword>
<keyword evidence="5 10" id="KW-0418">Kinase</keyword>
<dbReference type="InterPro" id="IPR005467">
    <property type="entry name" value="His_kinase_dom"/>
</dbReference>
<evidence type="ECO:0000256" key="3">
    <source>
        <dbReference type="ARBA" id="ARBA00022553"/>
    </source>
</evidence>
<keyword evidence="7" id="KW-1133">Transmembrane helix</keyword>
<dbReference type="SMART" id="SM00388">
    <property type="entry name" value="HisKA"/>
    <property type="match status" value="1"/>
</dbReference>
<name>A0ABU3P823_9BURK</name>
<keyword evidence="4" id="KW-0808">Transferase</keyword>
<feature type="coiled-coil region" evidence="6">
    <location>
        <begin position="372"/>
        <end position="420"/>
    </location>
</feature>
<evidence type="ECO:0000256" key="8">
    <source>
        <dbReference type="SAM" id="SignalP"/>
    </source>
</evidence>
<keyword evidence="7" id="KW-0472">Membrane</keyword>
<organism evidence="10 11">
    <name type="scientific">Roseateles aquae</name>
    <dbReference type="NCBI Taxonomy" id="3077235"/>
    <lineage>
        <taxon>Bacteria</taxon>
        <taxon>Pseudomonadati</taxon>
        <taxon>Pseudomonadota</taxon>
        <taxon>Betaproteobacteria</taxon>
        <taxon>Burkholderiales</taxon>
        <taxon>Sphaerotilaceae</taxon>
        <taxon>Roseateles</taxon>
    </lineage>
</organism>
<feature type="transmembrane region" description="Helical" evidence="7">
    <location>
        <begin position="294"/>
        <end position="313"/>
    </location>
</feature>
<dbReference type="Pfam" id="PF07695">
    <property type="entry name" value="7TMR-DISM_7TM"/>
    <property type="match status" value="1"/>
</dbReference>
<dbReference type="PROSITE" id="PS50109">
    <property type="entry name" value="HIS_KIN"/>
    <property type="match status" value="1"/>
</dbReference>
<feature type="domain" description="Histidine kinase" evidence="9">
    <location>
        <begin position="423"/>
        <end position="635"/>
    </location>
</feature>
<accession>A0ABU3P823</accession>
<dbReference type="InterPro" id="IPR004358">
    <property type="entry name" value="Sig_transdc_His_kin-like_C"/>
</dbReference>
<protein>
    <recommendedName>
        <fullName evidence="2">histidine kinase</fullName>
        <ecNumber evidence="2">2.7.13.3</ecNumber>
    </recommendedName>
</protein>
<dbReference type="EC" id="2.7.13.3" evidence="2"/>
<dbReference type="PANTHER" id="PTHR43047:SF9">
    <property type="entry name" value="HISTIDINE KINASE"/>
    <property type="match status" value="1"/>
</dbReference>
<feature type="transmembrane region" description="Helical" evidence="7">
    <location>
        <begin position="270"/>
        <end position="288"/>
    </location>
</feature>
<gene>
    <name evidence="10" type="ORF">RQP53_01275</name>
</gene>
<dbReference type="Pfam" id="PF02518">
    <property type="entry name" value="HATPase_c"/>
    <property type="match status" value="1"/>
</dbReference>
<feature type="chain" id="PRO_5045646846" description="histidine kinase" evidence="8">
    <location>
        <begin position="25"/>
        <end position="639"/>
    </location>
</feature>
<evidence type="ECO:0000256" key="2">
    <source>
        <dbReference type="ARBA" id="ARBA00012438"/>
    </source>
</evidence>
<dbReference type="Gene3D" id="3.30.565.10">
    <property type="entry name" value="Histidine kinase-like ATPase, C-terminal domain"/>
    <property type="match status" value="1"/>
</dbReference>
<keyword evidence="3" id="KW-0597">Phosphoprotein</keyword>
<evidence type="ECO:0000313" key="10">
    <source>
        <dbReference type="EMBL" id="MDT8997901.1"/>
    </source>
</evidence>
<dbReference type="InterPro" id="IPR003661">
    <property type="entry name" value="HisK_dim/P_dom"/>
</dbReference>
<comment type="caution">
    <text evidence="10">The sequence shown here is derived from an EMBL/GenBank/DDBJ whole genome shotgun (WGS) entry which is preliminary data.</text>
</comment>
<evidence type="ECO:0000256" key="6">
    <source>
        <dbReference type="SAM" id="Coils"/>
    </source>
</evidence>
<keyword evidence="11" id="KW-1185">Reference proteome</keyword>
<evidence type="ECO:0000256" key="1">
    <source>
        <dbReference type="ARBA" id="ARBA00000085"/>
    </source>
</evidence>
<feature type="transmembrane region" description="Helical" evidence="7">
    <location>
        <begin position="325"/>
        <end position="346"/>
    </location>
</feature>
<evidence type="ECO:0000256" key="7">
    <source>
        <dbReference type="SAM" id="Phobius"/>
    </source>
</evidence>
<dbReference type="InterPro" id="IPR011623">
    <property type="entry name" value="7TMR_DISM_rcpt_extracell_dom1"/>
</dbReference>
<reference evidence="10" key="1">
    <citation type="submission" date="2023-09" db="EMBL/GenBank/DDBJ databases">
        <title>Paucibacter sp. APW11 Genome sequencing and assembly.</title>
        <authorList>
            <person name="Kim I."/>
        </authorList>
    </citation>
    <scope>NUCLEOTIDE SEQUENCE</scope>
    <source>
        <strain evidence="10">APW11</strain>
    </source>
</reference>
<keyword evidence="7" id="KW-0812">Transmembrane</keyword>
<evidence type="ECO:0000256" key="4">
    <source>
        <dbReference type="ARBA" id="ARBA00022679"/>
    </source>
</evidence>
<dbReference type="InterPro" id="IPR003594">
    <property type="entry name" value="HATPase_dom"/>
</dbReference>
<dbReference type="GO" id="GO:0016301">
    <property type="term" value="F:kinase activity"/>
    <property type="evidence" value="ECO:0007669"/>
    <property type="project" value="UniProtKB-KW"/>
</dbReference>
<feature type="transmembrane region" description="Helical" evidence="7">
    <location>
        <begin position="243"/>
        <end position="263"/>
    </location>
</feature>
<evidence type="ECO:0000313" key="11">
    <source>
        <dbReference type="Proteomes" id="UP001246372"/>
    </source>
</evidence>